<reference evidence="1" key="1">
    <citation type="submission" date="2022-10" db="EMBL/GenBank/DDBJ databases">
        <title>Adaptive evolution leads to modifications in subtelomeric GC content in a zoonotic Cryptosporidium species.</title>
        <authorList>
            <person name="Li J."/>
            <person name="Feng Y."/>
            <person name="Xiao L."/>
        </authorList>
    </citation>
    <scope>NUCLEOTIDE SEQUENCE</scope>
    <source>
        <strain evidence="1">25894</strain>
    </source>
</reference>
<dbReference type="InterPro" id="IPR006735">
    <property type="entry name" value="Rtf2"/>
</dbReference>
<evidence type="ECO:0000313" key="2">
    <source>
        <dbReference type="Proteomes" id="UP001071777"/>
    </source>
</evidence>
<gene>
    <name evidence="1" type="ORF">OJ252_226</name>
</gene>
<name>A0ABQ8PBU3_9CRYT</name>
<dbReference type="PANTHER" id="PTHR12775">
    <property type="entry name" value="PROTEIN C20ORF43 HOMOLOG"/>
    <property type="match status" value="1"/>
</dbReference>
<evidence type="ECO:0000313" key="1">
    <source>
        <dbReference type="EMBL" id="KAJ1615364.1"/>
    </source>
</evidence>
<dbReference type="PANTHER" id="PTHR12775:SF0">
    <property type="entry name" value="REPLICATION TERMINATION FACTOR 2"/>
    <property type="match status" value="1"/>
</dbReference>
<dbReference type="Proteomes" id="UP001071777">
    <property type="component" value="Unassembled WGS sequence"/>
</dbReference>
<proteinExistence type="predicted"/>
<sequence length="190" mass="21434">MGGDGGSIPKRGDVVKTKGYGFKRNLGGMGYMPNAQVKLTNEETSTKLKLHERWTKCYLSNEPLNPPVVTCAHGLLYNKEAVINKLLNKSKVAPHIKNLSSVYEIKNKFNNSLNCFICPVTNRNLDYFTKASYFKCCKHIIDSSAFRIKDSNKTKIKENDTLEQERVCIHCNSAINSPLNEIRLFSNLAE</sequence>
<accession>A0ABQ8PBU3</accession>
<comment type="caution">
    <text evidence="1">The sequence shown here is derived from an EMBL/GenBank/DDBJ whole genome shotgun (WGS) entry which is preliminary data.</text>
</comment>
<dbReference type="Pfam" id="PF04641">
    <property type="entry name" value="Rtf2"/>
    <property type="match status" value="1"/>
</dbReference>
<keyword evidence="2" id="KW-1185">Reference proteome</keyword>
<dbReference type="EMBL" id="JAPCXB010000006">
    <property type="protein sequence ID" value="KAJ1615364.1"/>
    <property type="molecule type" value="Genomic_DNA"/>
</dbReference>
<protein>
    <submittedName>
        <fullName evidence="1">Uncharacterized protein</fullName>
    </submittedName>
</protein>
<organism evidence="1 2">
    <name type="scientific">Cryptosporidium canis</name>
    <dbReference type="NCBI Taxonomy" id="195482"/>
    <lineage>
        <taxon>Eukaryota</taxon>
        <taxon>Sar</taxon>
        <taxon>Alveolata</taxon>
        <taxon>Apicomplexa</taxon>
        <taxon>Conoidasida</taxon>
        <taxon>Coccidia</taxon>
        <taxon>Eucoccidiorida</taxon>
        <taxon>Eimeriorina</taxon>
        <taxon>Cryptosporidiidae</taxon>
        <taxon>Cryptosporidium</taxon>
    </lineage>
</organism>